<accession>A0ABV7YBU6</accession>
<evidence type="ECO:0000313" key="1">
    <source>
        <dbReference type="EMBL" id="MFC3762289.1"/>
    </source>
</evidence>
<dbReference type="EMBL" id="JBHRZH010000012">
    <property type="protein sequence ID" value="MFC3762289.1"/>
    <property type="molecule type" value="Genomic_DNA"/>
</dbReference>
<proteinExistence type="predicted"/>
<evidence type="ECO:0000313" key="2">
    <source>
        <dbReference type="Proteomes" id="UP001595699"/>
    </source>
</evidence>
<gene>
    <name evidence="1" type="ORF">ACFOUW_15715</name>
</gene>
<sequence length="121" mass="13686">MVTKLNGQAFTGVAYEESPDLGRSEVSYREGVQEGPARDWYPSGLLQGESHYVQGVLHGTSREFDESGRIVAEANYEYGICLLARRFNSEGIVIESEELDPNEEAAQQLDRLRVEYRWGVR</sequence>
<comment type="caution">
    <text evidence="1">The sequence shown here is derived from an EMBL/GenBank/DDBJ whole genome shotgun (WGS) entry which is preliminary data.</text>
</comment>
<protein>
    <submittedName>
        <fullName evidence="1">Toxin-antitoxin system YwqK family antitoxin</fullName>
    </submittedName>
</protein>
<dbReference type="RefSeq" id="WP_205120817.1">
    <property type="nucleotide sequence ID" value="NZ_JAFBCM010000001.1"/>
</dbReference>
<organism evidence="1 2">
    <name type="scientific">Tenggerimyces flavus</name>
    <dbReference type="NCBI Taxonomy" id="1708749"/>
    <lineage>
        <taxon>Bacteria</taxon>
        <taxon>Bacillati</taxon>
        <taxon>Actinomycetota</taxon>
        <taxon>Actinomycetes</taxon>
        <taxon>Propionibacteriales</taxon>
        <taxon>Nocardioidaceae</taxon>
        <taxon>Tenggerimyces</taxon>
    </lineage>
</organism>
<dbReference type="Proteomes" id="UP001595699">
    <property type="component" value="Unassembled WGS sequence"/>
</dbReference>
<reference evidence="2" key="1">
    <citation type="journal article" date="2019" name="Int. J. Syst. Evol. Microbiol.">
        <title>The Global Catalogue of Microorganisms (GCM) 10K type strain sequencing project: providing services to taxonomists for standard genome sequencing and annotation.</title>
        <authorList>
            <consortium name="The Broad Institute Genomics Platform"/>
            <consortium name="The Broad Institute Genome Sequencing Center for Infectious Disease"/>
            <person name="Wu L."/>
            <person name="Ma J."/>
        </authorList>
    </citation>
    <scope>NUCLEOTIDE SEQUENCE [LARGE SCALE GENOMIC DNA]</scope>
    <source>
        <strain evidence="2">CGMCC 4.7241</strain>
    </source>
</reference>
<name>A0ABV7YBU6_9ACTN</name>
<dbReference type="SUPFAM" id="SSF82185">
    <property type="entry name" value="Histone H3 K4-specific methyltransferase SET7/9 N-terminal domain"/>
    <property type="match status" value="1"/>
</dbReference>
<keyword evidence="2" id="KW-1185">Reference proteome</keyword>
<dbReference type="Gene3D" id="2.20.110.10">
    <property type="entry name" value="Histone H3 K4-specific methyltransferase SET7/9 N-terminal domain"/>
    <property type="match status" value="1"/>
</dbReference>